<comment type="caution">
    <text evidence="2">The sequence shown here is derived from an EMBL/GenBank/DDBJ whole genome shotgun (WGS) entry which is preliminary data.</text>
</comment>
<feature type="transmembrane region" description="Helical" evidence="1">
    <location>
        <begin position="92"/>
        <end position="111"/>
    </location>
</feature>
<keyword evidence="1" id="KW-0812">Transmembrane</keyword>
<dbReference type="HOGENOM" id="CLU_2290251_0_0_4"/>
<proteinExistence type="predicted"/>
<gene>
    <name evidence="2" type="ORF">HMPREF9465_00669</name>
</gene>
<feature type="transmembrane region" description="Helical" evidence="1">
    <location>
        <begin position="24"/>
        <end position="46"/>
    </location>
</feature>
<dbReference type="eggNOG" id="ENOG5033Y4X">
    <property type="taxonomic scope" value="Bacteria"/>
</dbReference>
<keyword evidence="3" id="KW-1185">Reference proteome</keyword>
<keyword evidence="1" id="KW-1133">Transmembrane helix</keyword>
<evidence type="ECO:0000313" key="3">
    <source>
        <dbReference type="Proteomes" id="UP000005835"/>
    </source>
</evidence>
<sequence length="115" mass="12860">MDGFVYSGPFEPMSLPRPPNRKPFFGPTLIGACTGMILCIPLAAYTAAALGDDYNTRALIYCGFLLWCIVGAVVLFMKTWQSENQKISPARCLLWCASLWLWPLLLLPGLFRKRS</sequence>
<feature type="transmembrane region" description="Helical" evidence="1">
    <location>
        <begin position="58"/>
        <end position="80"/>
    </location>
</feature>
<dbReference type="EMBL" id="ADMG01000017">
    <property type="protein sequence ID" value="EKB31801.1"/>
    <property type="molecule type" value="Genomic_DNA"/>
</dbReference>
<dbReference type="AlphaFoldDB" id="K1JNL4"/>
<evidence type="ECO:0000256" key="1">
    <source>
        <dbReference type="SAM" id="Phobius"/>
    </source>
</evidence>
<accession>K1JNL4</accession>
<reference evidence="2 3" key="1">
    <citation type="submission" date="2012-05" db="EMBL/GenBank/DDBJ databases">
        <title>The Genome Sequence of Sutterella wadsworthensis 2_1_59BFAA.</title>
        <authorList>
            <consortium name="The Broad Institute Genome Sequencing Platform"/>
            <person name="Earl A."/>
            <person name="Ward D."/>
            <person name="Feldgarden M."/>
            <person name="Gevers D."/>
            <person name="Daigneault M."/>
            <person name="Strauss J."/>
            <person name="Allen-Vercoe E."/>
            <person name="Walker B."/>
            <person name="Young S.K."/>
            <person name="Zeng Q."/>
            <person name="Gargeya S."/>
            <person name="Fitzgerald M."/>
            <person name="Haas B."/>
            <person name="Abouelleil A."/>
            <person name="Alvarado L."/>
            <person name="Arachchi H.M."/>
            <person name="Berlin A.M."/>
            <person name="Chapman S.B."/>
            <person name="Goldberg J."/>
            <person name="Griggs A."/>
            <person name="Gujja S."/>
            <person name="Hansen M."/>
            <person name="Howarth C."/>
            <person name="Imamovic A."/>
            <person name="Larimer J."/>
            <person name="McCowen C."/>
            <person name="Montmayeur A."/>
            <person name="Murphy C."/>
            <person name="Neiman D."/>
            <person name="Pearson M."/>
            <person name="Priest M."/>
            <person name="Roberts A."/>
            <person name="Saif S."/>
            <person name="Shea T."/>
            <person name="Sisk P."/>
            <person name="Sykes S."/>
            <person name="Wortman J."/>
            <person name="Nusbaum C."/>
            <person name="Birren B."/>
        </authorList>
    </citation>
    <scope>NUCLEOTIDE SEQUENCE [LARGE SCALE GENOMIC DNA]</scope>
    <source>
        <strain evidence="2 3">2_1_59BFAA</strain>
    </source>
</reference>
<dbReference type="STRING" id="742823.HMPREF9465_00669"/>
<protein>
    <submittedName>
        <fullName evidence="2">Uncharacterized protein</fullName>
    </submittedName>
</protein>
<evidence type="ECO:0000313" key="2">
    <source>
        <dbReference type="EMBL" id="EKB31801.1"/>
    </source>
</evidence>
<keyword evidence="1" id="KW-0472">Membrane</keyword>
<dbReference type="Proteomes" id="UP000005835">
    <property type="component" value="Unassembled WGS sequence"/>
</dbReference>
<organism evidence="2 3">
    <name type="scientific">Sutterella wadsworthensis 2_1_59BFAA</name>
    <dbReference type="NCBI Taxonomy" id="742823"/>
    <lineage>
        <taxon>Bacteria</taxon>
        <taxon>Pseudomonadati</taxon>
        <taxon>Pseudomonadota</taxon>
        <taxon>Betaproteobacteria</taxon>
        <taxon>Burkholderiales</taxon>
        <taxon>Sutterellaceae</taxon>
        <taxon>Sutterella</taxon>
    </lineage>
</organism>
<name>K1JNL4_9BURK</name>
<dbReference type="PATRIC" id="fig|742823.3.peg.672"/>